<reference evidence="1 2" key="1">
    <citation type="submission" date="2019-12" db="EMBL/GenBank/DDBJ databases">
        <title>Developing bacteriophages as a method of controlling the opportunistic pathogen Acinetobacter baumannii in Thai hospitals.</title>
        <authorList>
            <person name="Styles K.M."/>
            <person name="Smith S.E."/>
            <person name="Thummeepak R."/>
            <person name="Leungtongkam U."/>
            <person name="Christie G.S."/>
            <person name="Millard A."/>
            <person name="Moat J."/>
            <person name="Dowson C.C."/>
            <person name="Wellington E.M."/>
            <person name="Sitthisak S."/>
            <person name="Sagona A.P."/>
        </authorList>
    </citation>
    <scope>NUCLEOTIDE SEQUENCE [LARGE SCALE GENOMIC DNA]</scope>
</reference>
<dbReference type="EMBL" id="MN864865">
    <property type="protein sequence ID" value="QHJ75662.1"/>
    <property type="molecule type" value="Genomic_DNA"/>
</dbReference>
<sequence>MKASITKIPEGTTVVSQLNGEFYFYKPIEGEIVTPEGHQAPCSMVWCTDENGGCWEYSYLDISKVEIK</sequence>
<gene>
    <name evidence="1" type="ORF">vBAbaMPhT2_050</name>
</gene>
<proteinExistence type="predicted"/>
<protein>
    <submittedName>
        <fullName evidence="1">Uncharacterized protein</fullName>
    </submittedName>
</protein>
<dbReference type="Proteomes" id="UP000464274">
    <property type="component" value="Segment"/>
</dbReference>
<organism evidence="1 2">
    <name type="scientific">Acinetobacter phage vB_AbaM_PhT2</name>
    <dbReference type="NCBI Taxonomy" id="2690230"/>
    <lineage>
        <taxon>Viruses</taxon>
        <taxon>Duplodnaviria</taxon>
        <taxon>Heunggongvirae</taxon>
        <taxon>Uroviricota</taxon>
        <taxon>Caudoviricetes</taxon>
        <taxon>Pantevenvirales</taxon>
        <taxon>Straboviridae</taxon>
        <taxon>Twarogvirinae</taxon>
        <taxon>Hadassahvirus</taxon>
        <taxon>Hadassahvirus pht2</taxon>
    </lineage>
</organism>
<evidence type="ECO:0000313" key="2">
    <source>
        <dbReference type="Proteomes" id="UP000464274"/>
    </source>
</evidence>
<evidence type="ECO:0000313" key="1">
    <source>
        <dbReference type="EMBL" id="QHJ75662.1"/>
    </source>
</evidence>
<name>A0A6B9SWH1_9CAUD</name>
<keyword evidence="2" id="KW-1185">Reference proteome</keyword>
<accession>A0A6B9SWH1</accession>